<protein>
    <recommendedName>
        <fullName evidence="3">Small ribosomal subunit protein bS16</fullName>
    </recommendedName>
</protein>
<dbReference type="InterPro" id="IPR023803">
    <property type="entry name" value="Ribosomal_bS16_dom_sf"/>
</dbReference>
<evidence type="ECO:0000256" key="2">
    <source>
        <dbReference type="ARBA" id="ARBA00023274"/>
    </source>
</evidence>
<dbReference type="AlphaFoldDB" id="A0A660SHH6"/>
<keyword evidence="1 3" id="KW-0689">Ribosomal protein</keyword>
<comment type="caution">
    <text evidence="4">The sequence shown here is derived from an EMBL/GenBank/DDBJ whole genome shotgun (WGS) entry which is preliminary data.</text>
</comment>
<dbReference type="GO" id="GO:0003735">
    <property type="term" value="F:structural constituent of ribosome"/>
    <property type="evidence" value="ECO:0007669"/>
    <property type="project" value="InterPro"/>
</dbReference>
<dbReference type="InterPro" id="IPR000307">
    <property type="entry name" value="Ribosomal_bS16"/>
</dbReference>
<dbReference type="NCBIfam" id="TIGR00002">
    <property type="entry name" value="S16"/>
    <property type="match status" value="1"/>
</dbReference>
<dbReference type="PANTHER" id="PTHR12919">
    <property type="entry name" value="30S RIBOSOMAL PROTEIN S16"/>
    <property type="match status" value="1"/>
</dbReference>
<dbReference type="Proteomes" id="UP000268469">
    <property type="component" value="Unassembled WGS sequence"/>
</dbReference>
<dbReference type="GO" id="GO:0005737">
    <property type="term" value="C:cytoplasm"/>
    <property type="evidence" value="ECO:0007669"/>
    <property type="project" value="UniProtKB-ARBA"/>
</dbReference>
<dbReference type="HAMAP" id="MF_00385">
    <property type="entry name" value="Ribosomal_bS16"/>
    <property type="match status" value="1"/>
</dbReference>
<dbReference type="GO" id="GO:0006412">
    <property type="term" value="P:translation"/>
    <property type="evidence" value="ECO:0007669"/>
    <property type="project" value="UniProtKB-UniRule"/>
</dbReference>
<evidence type="ECO:0000313" key="4">
    <source>
        <dbReference type="EMBL" id="RKX69606.1"/>
    </source>
</evidence>
<name>A0A660SHH6_UNCW3</name>
<evidence type="ECO:0000256" key="1">
    <source>
        <dbReference type="ARBA" id="ARBA00022980"/>
    </source>
</evidence>
<dbReference type="GO" id="GO:0015935">
    <property type="term" value="C:small ribosomal subunit"/>
    <property type="evidence" value="ECO:0007669"/>
    <property type="project" value="TreeGrafter"/>
</dbReference>
<reference evidence="4 5" key="1">
    <citation type="submission" date="2018-06" db="EMBL/GenBank/DDBJ databases">
        <title>Extensive metabolic versatility and redundancy in microbially diverse, dynamic hydrothermal sediments.</title>
        <authorList>
            <person name="Dombrowski N."/>
            <person name="Teske A."/>
            <person name="Baker B.J."/>
        </authorList>
    </citation>
    <scope>NUCLEOTIDE SEQUENCE [LARGE SCALE GENOMIC DNA]</scope>
    <source>
        <strain evidence="4">B36_G15</strain>
    </source>
</reference>
<dbReference type="Pfam" id="PF00886">
    <property type="entry name" value="Ribosomal_S16"/>
    <property type="match status" value="1"/>
</dbReference>
<dbReference type="Gene3D" id="3.30.1320.10">
    <property type="match status" value="1"/>
</dbReference>
<dbReference type="EMBL" id="QNBE01000075">
    <property type="protein sequence ID" value="RKX69606.1"/>
    <property type="molecule type" value="Genomic_DNA"/>
</dbReference>
<dbReference type="PANTHER" id="PTHR12919:SF20">
    <property type="entry name" value="SMALL RIBOSOMAL SUBUNIT PROTEIN BS16M"/>
    <property type="match status" value="1"/>
</dbReference>
<comment type="similarity">
    <text evidence="3">Belongs to the bacterial ribosomal protein bS16 family.</text>
</comment>
<evidence type="ECO:0000256" key="3">
    <source>
        <dbReference type="HAMAP-Rule" id="MF_00385"/>
    </source>
</evidence>
<evidence type="ECO:0000313" key="5">
    <source>
        <dbReference type="Proteomes" id="UP000268469"/>
    </source>
</evidence>
<accession>A0A660SHH6</accession>
<gene>
    <name evidence="3 4" type="primary">rpsP</name>
    <name evidence="4" type="ORF">DRP53_07655</name>
</gene>
<sequence length="84" mass="9574">MLKIRLQRVGRRNLPLYRIVVIDSRKARDGESIEVVGNYDPRADKVAINTERVDFWLGRGAQLTNRVRKLLQLKKKGGGDEAAD</sequence>
<proteinExistence type="inferred from homology"/>
<dbReference type="SUPFAM" id="SSF54565">
    <property type="entry name" value="Ribosomal protein S16"/>
    <property type="match status" value="1"/>
</dbReference>
<organism evidence="4 5">
    <name type="scientific">candidate division WOR-3 bacterium</name>
    <dbReference type="NCBI Taxonomy" id="2052148"/>
    <lineage>
        <taxon>Bacteria</taxon>
        <taxon>Bacteria division WOR-3</taxon>
    </lineage>
</organism>
<keyword evidence="2 3" id="KW-0687">Ribonucleoprotein</keyword>